<organism evidence="1 2">
    <name type="scientific">Entamoeba histolytica</name>
    <dbReference type="NCBI Taxonomy" id="5759"/>
    <lineage>
        <taxon>Eukaryota</taxon>
        <taxon>Amoebozoa</taxon>
        <taxon>Evosea</taxon>
        <taxon>Archamoebae</taxon>
        <taxon>Mastigamoebida</taxon>
        <taxon>Entamoebidae</taxon>
        <taxon>Entamoeba</taxon>
    </lineage>
</organism>
<dbReference type="Proteomes" id="UP000078387">
    <property type="component" value="Unassembled WGS sequence"/>
</dbReference>
<gene>
    <name evidence="1" type="ORF">CL6EHI_182570</name>
</gene>
<protein>
    <submittedName>
        <fullName evidence="1">Uncharacterized protein</fullName>
    </submittedName>
</protein>
<dbReference type="AlphaFoldDB" id="A0A175JFR9"/>
<evidence type="ECO:0000313" key="2">
    <source>
        <dbReference type="Proteomes" id="UP000078387"/>
    </source>
</evidence>
<dbReference type="VEuPathDB" id="AmoebaDB:EHI8A_205690"/>
<accession>A0A175JFR9</accession>
<evidence type="ECO:0000313" key="1">
    <source>
        <dbReference type="EMBL" id="GAT92519.1"/>
    </source>
</evidence>
<dbReference type="VEuPathDB" id="AmoebaDB:KM1_002880"/>
<name>A0A175JFR9_ENTHI</name>
<dbReference type="VEuPathDB" id="AmoebaDB:EHI5A_001440"/>
<reference evidence="1 2" key="1">
    <citation type="submission" date="2016-05" db="EMBL/GenBank/DDBJ databases">
        <title>First whole genome sequencing of Entamoeba histolytica HM1:IMSS-clone-6.</title>
        <authorList>
            <person name="Mukherjee Avik.K."/>
            <person name="Izumyama S."/>
            <person name="Nakada-Tsukui K."/>
            <person name="Nozaki T."/>
        </authorList>
    </citation>
    <scope>NUCLEOTIDE SEQUENCE [LARGE SCALE GENOMIC DNA]</scope>
    <source>
        <strain evidence="1 2">HM1:IMSS clone 6</strain>
    </source>
</reference>
<dbReference type="VEuPathDB" id="AmoebaDB:EHI_182570"/>
<dbReference type="eggNOG" id="ENOG502RFUN">
    <property type="taxonomic scope" value="Eukaryota"/>
</dbReference>
<sequence>MTVVSNETERFNFLIDSFKSDRMDPYDEAVEKNELGKWFKIKIMTFKDGGNVTLDRSLLAKILRERTEKMGTSIDTVLADKLLKASTALYNFEEDKERNEYINDVLVIKTWYEDCLDEPDNHLIGLKVKDQIISILEKYNQTHGIFEQLADNNIKYTQRGRIKMTSYESWRIMRKGSIIVLKEQRIFGRVCKDFRVINENTMIQVCVSREDNNCIDVHIKDIFLMPTESVNPSKYSTNNCGSLVQDIEKQIGDEVINSFEPVLIEGLKKNFDIDIPKNETLTRVDLNRISQSYNTFMNLSREQKDNFTKEYGQILKQKISEQCMKVGIDKKHNYYPSWKKDRIGISIDEYKLVHQKLEELKIDLQGINSEIEKQTTSLLQQSSIDSFNEKRDSSIKEALINYLKTFGFIPNSFDDQVAMKCPKSVETIYSNKMILDKFAFCLYEEPSFEEFMKEQIEKVKVFNENYIKKLGVVLNELLNHNINVPDNYETLMKQVNDFATQNPSYPNSKGFIRVVELYNRICYEEPNQDTPLHKTKYGKTVMNVLYSLQNEFDSIYNMWGSDAFFKFHSNSVYEEKSEQDGCAWIQSIEQQLKMCCQDGF</sequence>
<dbReference type="VEuPathDB" id="AmoebaDB:KM1_002870"/>
<proteinExistence type="predicted"/>
<comment type="caution">
    <text evidence="1">The sequence shown here is derived from an EMBL/GenBank/DDBJ whole genome shotgun (WGS) entry which is preliminary data.</text>
</comment>
<dbReference type="EMBL" id="BDEQ01000001">
    <property type="protein sequence ID" value="GAT92519.1"/>
    <property type="molecule type" value="Genomic_DNA"/>
</dbReference>
<dbReference type="VEuPathDB" id="AmoebaDB:EHI7A_003500"/>